<name>A0AAI8VAN6_9PEZI</name>
<keyword evidence="2" id="KW-1185">Reference proteome</keyword>
<gene>
    <name evidence="1" type="ORF">KHLLAP_LOCUS1841</name>
</gene>
<organism evidence="1 2">
    <name type="scientific">Anthostomella pinea</name>
    <dbReference type="NCBI Taxonomy" id="933095"/>
    <lineage>
        <taxon>Eukaryota</taxon>
        <taxon>Fungi</taxon>
        <taxon>Dikarya</taxon>
        <taxon>Ascomycota</taxon>
        <taxon>Pezizomycotina</taxon>
        <taxon>Sordariomycetes</taxon>
        <taxon>Xylariomycetidae</taxon>
        <taxon>Xylariales</taxon>
        <taxon>Xylariaceae</taxon>
        <taxon>Anthostomella</taxon>
    </lineage>
</organism>
<proteinExistence type="predicted"/>
<comment type="caution">
    <text evidence="1">The sequence shown here is derived from an EMBL/GenBank/DDBJ whole genome shotgun (WGS) entry which is preliminary data.</text>
</comment>
<protein>
    <submittedName>
        <fullName evidence="1">Uu.00g042260.m01.CDS01</fullName>
    </submittedName>
</protein>
<dbReference type="Proteomes" id="UP001295740">
    <property type="component" value="Unassembled WGS sequence"/>
</dbReference>
<evidence type="ECO:0000313" key="2">
    <source>
        <dbReference type="Proteomes" id="UP001295740"/>
    </source>
</evidence>
<dbReference type="EMBL" id="CAUWAG010000003">
    <property type="protein sequence ID" value="CAJ2501373.1"/>
    <property type="molecule type" value="Genomic_DNA"/>
</dbReference>
<reference evidence="1" key="1">
    <citation type="submission" date="2023-10" db="EMBL/GenBank/DDBJ databases">
        <authorList>
            <person name="Hackl T."/>
        </authorList>
    </citation>
    <scope>NUCLEOTIDE SEQUENCE</scope>
</reference>
<accession>A0AAI8VAN6</accession>
<dbReference type="AlphaFoldDB" id="A0AAI8VAN6"/>
<sequence length="124" mass="13944">MVIDGFEARYDVPKCPSLALSYRQCQHDKRISPQSLREQEFMEYNFTKNKYGEDLLKPSARCCNPDVIMATATITSTSTNQTFALTADEIKAIGQALDKIFDGTDILDQRQDERKAISDQSAVA</sequence>
<evidence type="ECO:0000313" key="1">
    <source>
        <dbReference type="EMBL" id="CAJ2501373.1"/>
    </source>
</evidence>